<name>A0A6C0DPU9_9ZZZZ</name>
<evidence type="ECO:0000256" key="1">
    <source>
        <dbReference type="SAM" id="Phobius"/>
    </source>
</evidence>
<sequence>MAKLTSKNLPFMILGFLVFVGLFCLLHGCKRKERFSNGSNSTSVGDGITYAVLGVGGLFILLWIGFAVFGKSP</sequence>
<evidence type="ECO:0000313" key="2">
    <source>
        <dbReference type="EMBL" id="QHT18364.1"/>
    </source>
</evidence>
<dbReference type="AlphaFoldDB" id="A0A6C0DPU9"/>
<reference evidence="2" key="1">
    <citation type="journal article" date="2020" name="Nature">
        <title>Giant virus diversity and host interactions through global metagenomics.</title>
        <authorList>
            <person name="Schulz F."/>
            <person name="Roux S."/>
            <person name="Paez-Espino D."/>
            <person name="Jungbluth S."/>
            <person name="Walsh D.A."/>
            <person name="Denef V.J."/>
            <person name="McMahon K.D."/>
            <person name="Konstantinidis K.T."/>
            <person name="Eloe-Fadrosh E.A."/>
            <person name="Kyrpides N.C."/>
            <person name="Woyke T."/>
        </authorList>
    </citation>
    <scope>NUCLEOTIDE SEQUENCE</scope>
    <source>
        <strain evidence="2">GVMAG-M-3300023174-46</strain>
    </source>
</reference>
<organism evidence="2">
    <name type="scientific">viral metagenome</name>
    <dbReference type="NCBI Taxonomy" id="1070528"/>
    <lineage>
        <taxon>unclassified sequences</taxon>
        <taxon>metagenomes</taxon>
        <taxon>organismal metagenomes</taxon>
    </lineage>
</organism>
<feature type="transmembrane region" description="Helical" evidence="1">
    <location>
        <begin position="47"/>
        <end position="69"/>
    </location>
</feature>
<keyword evidence="1" id="KW-0472">Membrane</keyword>
<dbReference type="EMBL" id="MN739654">
    <property type="protein sequence ID" value="QHT18364.1"/>
    <property type="molecule type" value="Genomic_DNA"/>
</dbReference>
<accession>A0A6C0DPU9</accession>
<proteinExistence type="predicted"/>
<keyword evidence="1" id="KW-1133">Transmembrane helix</keyword>
<protein>
    <submittedName>
        <fullName evidence="2">Uncharacterized protein</fullName>
    </submittedName>
</protein>
<keyword evidence="1" id="KW-0812">Transmembrane</keyword>